<evidence type="ECO:0000313" key="4">
    <source>
        <dbReference type="EMBL" id="MEO1772017.1"/>
    </source>
</evidence>
<organism evidence="4 5">
    <name type="scientific">Candidatus Enterococcus ferrettii</name>
    <dbReference type="NCBI Taxonomy" id="2815324"/>
    <lineage>
        <taxon>Bacteria</taxon>
        <taxon>Bacillati</taxon>
        <taxon>Bacillota</taxon>
        <taxon>Bacilli</taxon>
        <taxon>Lactobacillales</taxon>
        <taxon>Enterococcaceae</taxon>
        <taxon>Enterococcus</taxon>
    </lineage>
</organism>
<keyword evidence="2" id="KW-0012">Acyltransferase</keyword>
<feature type="domain" description="N-acetyltransferase" evidence="3">
    <location>
        <begin position="1"/>
        <end position="144"/>
    </location>
</feature>
<dbReference type="SUPFAM" id="SSF55729">
    <property type="entry name" value="Acyl-CoA N-acyltransferases (Nat)"/>
    <property type="match status" value="1"/>
</dbReference>
<dbReference type="PANTHER" id="PTHR43800">
    <property type="entry name" value="PEPTIDYL-LYSINE N-ACETYLTRANSFERASE YJAB"/>
    <property type="match status" value="1"/>
</dbReference>
<proteinExistence type="predicted"/>
<reference evidence="4 5" key="1">
    <citation type="submission" date="2024-02" db="EMBL/GenBank/DDBJ databases">
        <title>The Genome Sequence of Enterococcus sp. DIV0159.</title>
        <authorList>
            <person name="Earl A."/>
            <person name="Manson A."/>
            <person name="Gilmore M."/>
            <person name="Sanders J."/>
            <person name="Shea T."/>
            <person name="Howe W."/>
            <person name="Livny J."/>
            <person name="Cuomo C."/>
            <person name="Neafsey D."/>
            <person name="Birren B."/>
        </authorList>
    </citation>
    <scope>NUCLEOTIDE SEQUENCE [LARGE SCALE GENOMIC DNA]</scope>
    <source>
        <strain evidence="4 5">665A</strain>
    </source>
</reference>
<evidence type="ECO:0000313" key="5">
    <source>
        <dbReference type="Proteomes" id="UP000664357"/>
    </source>
</evidence>
<dbReference type="PROSITE" id="PS51186">
    <property type="entry name" value="GNAT"/>
    <property type="match status" value="1"/>
</dbReference>
<dbReference type="Gene3D" id="3.40.630.30">
    <property type="match status" value="1"/>
</dbReference>
<dbReference type="Pfam" id="PF13508">
    <property type="entry name" value="Acetyltransf_7"/>
    <property type="match status" value="1"/>
</dbReference>
<gene>
    <name evidence="4" type="ORF">JZO67_003999</name>
</gene>
<dbReference type="Proteomes" id="UP000664357">
    <property type="component" value="Unassembled WGS sequence"/>
</dbReference>
<accession>A0ABV0EW64</accession>
<dbReference type="EMBL" id="JAFREL020000003">
    <property type="protein sequence ID" value="MEO1772017.1"/>
    <property type="molecule type" value="Genomic_DNA"/>
</dbReference>
<keyword evidence="1" id="KW-0808">Transferase</keyword>
<dbReference type="CDD" id="cd04301">
    <property type="entry name" value="NAT_SF"/>
    <property type="match status" value="1"/>
</dbReference>
<name>A0ABV0EW64_9ENTE</name>
<dbReference type="InterPro" id="IPR016181">
    <property type="entry name" value="Acyl_CoA_acyltransferase"/>
</dbReference>
<protein>
    <recommendedName>
        <fullName evidence="3">N-acetyltransferase domain-containing protein</fullName>
    </recommendedName>
</protein>
<keyword evidence="5" id="KW-1185">Reference proteome</keyword>
<dbReference type="PANTHER" id="PTHR43800:SF1">
    <property type="entry name" value="PEPTIDYL-LYSINE N-ACETYLTRANSFERASE YJAB"/>
    <property type="match status" value="1"/>
</dbReference>
<evidence type="ECO:0000256" key="1">
    <source>
        <dbReference type="ARBA" id="ARBA00022679"/>
    </source>
</evidence>
<dbReference type="RefSeq" id="WP_207704749.1">
    <property type="nucleotide sequence ID" value="NZ_JAFREL020000003.1"/>
</dbReference>
<comment type="caution">
    <text evidence="4">The sequence shown here is derived from an EMBL/GenBank/DDBJ whole genome shotgun (WGS) entry which is preliminary data.</text>
</comment>
<dbReference type="InterPro" id="IPR000182">
    <property type="entry name" value="GNAT_dom"/>
</dbReference>
<evidence type="ECO:0000259" key="3">
    <source>
        <dbReference type="PROSITE" id="PS51186"/>
    </source>
</evidence>
<evidence type="ECO:0000256" key="2">
    <source>
        <dbReference type="ARBA" id="ARBA00023315"/>
    </source>
</evidence>
<sequence length="144" mass="16706">MYYRLAERKDYPVLVELWENSVRASHAFLNEKDLLEIKKELPDYFPQVTLKLWYDYDQLIGFSGTSDYSLEMLFLAPQHRQKGLGSQIIKQLIQKDGVYSVDVNSQNESGLHFYLKQGFTITGESPIDGQGRAYPLTHLSLKNR</sequence>